<keyword evidence="1" id="KW-0472">Membrane</keyword>
<organism evidence="2 3">
    <name type="scientific">Sphingomonas swuensis</name>
    <dbReference type="NCBI Taxonomy" id="977800"/>
    <lineage>
        <taxon>Bacteria</taxon>
        <taxon>Pseudomonadati</taxon>
        <taxon>Pseudomonadota</taxon>
        <taxon>Alphaproteobacteria</taxon>
        <taxon>Sphingomonadales</taxon>
        <taxon>Sphingomonadaceae</taxon>
        <taxon>Sphingomonas</taxon>
    </lineage>
</organism>
<name>A0ABP7SXR1_9SPHN</name>
<comment type="caution">
    <text evidence="2">The sequence shown here is derived from an EMBL/GenBank/DDBJ whole genome shotgun (WGS) entry which is preliminary data.</text>
</comment>
<evidence type="ECO:0000256" key="1">
    <source>
        <dbReference type="SAM" id="Phobius"/>
    </source>
</evidence>
<dbReference type="Pfam" id="PF14897">
    <property type="entry name" value="EpsG"/>
    <property type="match status" value="1"/>
</dbReference>
<feature type="transmembrane region" description="Helical" evidence="1">
    <location>
        <begin position="101"/>
        <end position="126"/>
    </location>
</feature>
<keyword evidence="1" id="KW-1133">Transmembrane helix</keyword>
<feature type="transmembrane region" description="Helical" evidence="1">
    <location>
        <begin position="309"/>
        <end position="328"/>
    </location>
</feature>
<feature type="transmembrane region" description="Helical" evidence="1">
    <location>
        <begin position="252"/>
        <end position="270"/>
    </location>
</feature>
<dbReference type="Proteomes" id="UP001500235">
    <property type="component" value="Unassembled WGS sequence"/>
</dbReference>
<reference evidence="3" key="1">
    <citation type="journal article" date="2019" name="Int. J. Syst. Evol. Microbiol.">
        <title>The Global Catalogue of Microorganisms (GCM) 10K type strain sequencing project: providing services to taxonomists for standard genome sequencing and annotation.</title>
        <authorList>
            <consortium name="The Broad Institute Genomics Platform"/>
            <consortium name="The Broad Institute Genome Sequencing Center for Infectious Disease"/>
            <person name="Wu L."/>
            <person name="Ma J."/>
        </authorList>
    </citation>
    <scope>NUCLEOTIDE SEQUENCE [LARGE SCALE GENOMIC DNA]</scope>
    <source>
        <strain evidence="3">JCM 17563</strain>
    </source>
</reference>
<dbReference type="RefSeq" id="WP_344706956.1">
    <property type="nucleotide sequence ID" value="NZ_BAABBQ010000001.1"/>
</dbReference>
<feature type="transmembrane region" description="Helical" evidence="1">
    <location>
        <begin position="138"/>
        <end position="157"/>
    </location>
</feature>
<dbReference type="EMBL" id="BAABBQ010000001">
    <property type="protein sequence ID" value="GAA4018079.1"/>
    <property type="molecule type" value="Genomic_DNA"/>
</dbReference>
<accession>A0ABP7SXR1</accession>
<feature type="transmembrane region" description="Helical" evidence="1">
    <location>
        <begin position="335"/>
        <end position="354"/>
    </location>
</feature>
<dbReference type="InterPro" id="IPR049458">
    <property type="entry name" value="EpsG-like"/>
</dbReference>
<feature type="transmembrane region" description="Helical" evidence="1">
    <location>
        <begin position="187"/>
        <end position="206"/>
    </location>
</feature>
<feature type="transmembrane region" description="Helical" evidence="1">
    <location>
        <begin position="213"/>
        <end position="232"/>
    </location>
</feature>
<protein>
    <submittedName>
        <fullName evidence="2">EpsG family protein</fullName>
    </submittedName>
</protein>
<feature type="transmembrane region" description="Helical" evidence="1">
    <location>
        <begin position="164"/>
        <end position="181"/>
    </location>
</feature>
<evidence type="ECO:0000313" key="3">
    <source>
        <dbReference type="Proteomes" id="UP001500235"/>
    </source>
</evidence>
<proteinExistence type="predicted"/>
<gene>
    <name evidence="2" type="ORF">GCM10022280_16830</name>
</gene>
<keyword evidence="3" id="KW-1185">Reference proteome</keyword>
<feature type="transmembrane region" description="Helical" evidence="1">
    <location>
        <begin position="282"/>
        <end position="303"/>
    </location>
</feature>
<sequence length="372" mass="41356">MLPYWILFLFFAIGALISLRGRLPARLPAHAHPATGHTIEGAALPSQMGALLPFALLLLFLMIGLRFEVGGDWLNYLSIFERSRIFSLGQQMARGDWGYTLLNYGVSQVGGGFWLVNAIVAIPFVWGFYRLARTQPEPWLMMAVAVPYLIIVVGMGYTRQAAAIGFLMMGIAAIINGAGIVRFTLYILAAALFHKTAIVCLPLMLFVFPQSRLANVLMVVALTASLNTLFLSDSFERLSRNYIEAKYNSSGAAIRIAQLVLSAMIFYIGRKKLGFDAREEPIWRNLSLVSLLMVPVLLLSPSSTVVDRISLYLLPLQIVVLARVPLWLRQAFLGRLLVLVYSGTVLFVWLNYAVNSFGWLPYQTILTESSGR</sequence>
<evidence type="ECO:0000313" key="2">
    <source>
        <dbReference type="EMBL" id="GAA4018079.1"/>
    </source>
</evidence>
<keyword evidence="1" id="KW-0812">Transmembrane</keyword>
<feature type="transmembrane region" description="Helical" evidence="1">
    <location>
        <begin position="47"/>
        <end position="67"/>
    </location>
</feature>